<evidence type="ECO:0000256" key="1">
    <source>
        <dbReference type="SAM" id="MobiDB-lite"/>
    </source>
</evidence>
<dbReference type="InParanoid" id="A0A3Q0HGQ9"/>
<organism evidence="2 3">
    <name type="scientific">Alligator sinensis</name>
    <name type="common">Chinese alligator</name>
    <dbReference type="NCBI Taxonomy" id="38654"/>
    <lineage>
        <taxon>Eukaryota</taxon>
        <taxon>Metazoa</taxon>
        <taxon>Chordata</taxon>
        <taxon>Craniata</taxon>
        <taxon>Vertebrata</taxon>
        <taxon>Euteleostomi</taxon>
        <taxon>Archelosauria</taxon>
        <taxon>Archosauria</taxon>
        <taxon>Crocodylia</taxon>
        <taxon>Alligatoridae</taxon>
        <taxon>Alligatorinae</taxon>
        <taxon>Alligator</taxon>
    </lineage>
</organism>
<gene>
    <name evidence="3" type="primary">LOC112551878</name>
</gene>
<evidence type="ECO:0000313" key="3">
    <source>
        <dbReference type="RefSeq" id="XP_025071131.1"/>
    </source>
</evidence>
<dbReference type="GeneID" id="112551878"/>
<feature type="region of interest" description="Disordered" evidence="1">
    <location>
        <begin position="52"/>
        <end position="71"/>
    </location>
</feature>
<sequence length="304" mass="32051">MGYLTARISHCYRLQLGPDGPGQCPVDGGSDTPAVASRARVLRVPQLSWSRGSPAQGWEGGLRKTDTPSHMGGSSIWEAQGEVLWIGWPALALGKAAARGEWRLGGKRGLPWGSANLGSSGQAGTQWLPPKVRPDSVCATLQGWTTAALPMRGCHLARAGRWAQGAPGSRLGLPACWKQCKRGRARAQLQCLSLVQGPSCSACLQKPPQVLGTASVGSSQGRAGWECPAQQHSAVPVQTWAPAPGRELQVGEARARARAAGGHSVGGSQWVDGPWGLGRQMPRSIWTRLALGCETPGPGQYRKK</sequence>
<accession>A0A3Q0HGQ9</accession>
<protein>
    <submittedName>
        <fullName evidence="3">Uncharacterized protein LOC112551878</fullName>
    </submittedName>
</protein>
<dbReference type="RefSeq" id="XP_025071131.1">
    <property type="nucleotide sequence ID" value="XM_025215346.1"/>
</dbReference>
<keyword evidence="2" id="KW-1185">Reference proteome</keyword>
<name>A0A3Q0HGQ9_ALLSI</name>
<proteinExistence type="predicted"/>
<dbReference type="KEGG" id="asn:112551878"/>
<dbReference type="Proteomes" id="UP000189705">
    <property type="component" value="Unplaced"/>
</dbReference>
<evidence type="ECO:0000313" key="2">
    <source>
        <dbReference type="Proteomes" id="UP000189705"/>
    </source>
</evidence>
<reference evidence="3" key="1">
    <citation type="submission" date="2025-08" db="UniProtKB">
        <authorList>
            <consortium name="RefSeq"/>
        </authorList>
    </citation>
    <scope>IDENTIFICATION</scope>
</reference>
<dbReference type="AlphaFoldDB" id="A0A3Q0HGQ9"/>